<name>A0ABQ4B1K7_9ACTN</name>
<keyword evidence="2" id="KW-1185">Reference proteome</keyword>
<evidence type="ECO:0000313" key="2">
    <source>
        <dbReference type="Proteomes" id="UP000624709"/>
    </source>
</evidence>
<gene>
    <name evidence="1" type="ORF">Apa02nite_006610</name>
</gene>
<accession>A0ABQ4B1K7</accession>
<comment type="caution">
    <text evidence="1">The sequence shown here is derived from an EMBL/GenBank/DDBJ whole genome shotgun (WGS) entry which is preliminary data.</text>
</comment>
<dbReference type="InterPro" id="IPR017601">
    <property type="entry name" value="DGQHR-contain_dom"/>
</dbReference>
<dbReference type="CDD" id="cd16413">
    <property type="entry name" value="DGQHR_domain"/>
    <property type="match status" value="1"/>
</dbReference>
<protein>
    <recommendedName>
        <fullName evidence="3">DGQHR domain-containing protein</fullName>
    </recommendedName>
</protein>
<evidence type="ECO:0000313" key="1">
    <source>
        <dbReference type="EMBL" id="GIE64553.1"/>
    </source>
</evidence>
<dbReference type="RefSeq" id="WP_203823782.1">
    <property type="nucleotide sequence ID" value="NZ_BAAATY010000001.1"/>
</dbReference>
<reference evidence="1 2" key="1">
    <citation type="submission" date="2021-01" db="EMBL/GenBank/DDBJ databases">
        <title>Whole genome shotgun sequence of Actinoplanes palleronii NBRC 14916.</title>
        <authorList>
            <person name="Komaki H."/>
            <person name="Tamura T."/>
        </authorList>
    </citation>
    <scope>NUCLEOTIDE SEQUENCE [LARGE SCALE GENOMIC DNA]</scope>
    <source>
        <strain evidence="1 2">NBRC 14916</strain>
    </source>
</reference>
<proteinExistence type="predicted"/>
<dbReference type="EMBL" id="BOMS01000011">
    <property type="protein sequence ID" value="GIE64553.1"/>
    <property type="molecule type" value="Genomic_DNA"/>
</dbReference>
<dbReference type="NCBIfam" id="TIGR03187">
    <property type="entry name" value="DGQHR"/>
    <property type="match status" value="1"/>
</dbReference>
<dbReference type="InterPro" id="IPR017642">
    <property type="entry name" value="DNA_S_mod_DndB"/>
</dbReference>
<organism evidence="1 2">
    <name type="scientific">Actinoplanes palleronii</name>
    <dbReference type="NCBI Taxonomy" id="113570"/>
    <lineage>
        <taxon>Bacteria</taxon>
        <taxon>Bacillati</taxon>
        <taxon>Actinomycetota</taxon>
        <taxon>Actinomycetes</taxon>
        <taxon>Micromonosporales</taxon>
        <taxon>Micromonosporaceae</taxon>
        <taxon>Actinoplanes</taxon>
    </lineage>
</organism>
<dbReference type="Proteomes" id="UP000624709">
    <property type="component" value="Unassembled WGS sequence"/>
</dbReference>
<evidence type="ECO:0008006" key="3">
    <source>
        <dbReference type="Google" id="ProtNLM"/>
    </source>
</evidence>
<dbReference type="Pfam" id="PF14072">
    <property type="entry name" value="DndB"/>
    <property type="match status" value="1"/>
</dbReference>
<dbReference type="NCBIfam" id="NF041060">
    <property type="entry name" value="DpdB"/>
    <property type="match status" value="1"/>
</dbReference>
<sequence length="384" mass="43077">MTETSERDTTGTVTELRLPTLKIDQGRGRSLFTFAVDGKLVPQIATVSRIRRDANTDLHGYQRPEVLSHVAAIRRYIETDESPLLPNAIVIAFDERVRFEPAAGDSAGVPTYVQAGTLVIPLTDGPDHERPGFIVDGQQRCAAIRDARVDRFPVSVNAFITSETADQRSQFILVNSTKALPKGLIHELLPGASGALPTSLRVRQLPATLLERLNFDQVRSPLYRMIQTPTNPGGYIKDNSMLRMLENSLSDGALYRYRNDDGLPRTGEMLSLLCNFWAAVEQVFPDAWKLPSRKSRLMHGAGIISMGYLMDAISHVRDNGHELVSTEEFAADLKTVVEDCHWTEGEWTFLDGVVRKWNDIQNTPRDIQRVADLLQNRYRVPQLR</sequence>